<dbReference type="EMBL" id="BK015264">
    <property type="protein sequence ID" value="DAD98575.1"/>
    <property type="molecule type" value="Genomic_DNA"/>
</dbReference>
<evidence type="ECO:0000313" key="1">
    <source>
        <dbReference type="EMBL" id="DAD98575.1"/>
    </source>
</evidence>
<sequence>MCNNDFWYEPFGEFENNTENFQEALDSSKEKCYNKDNKKTKEVVKNDNGKL</sequence>
<name>A0A8S5NVW9_9CAUD</name>
<protein>
    <submittedName>
        <fullName evidence="1">Uncharacterized protein</fullName>
    </submittedName>
</protein>
<accession>A0A8S5NVW9</accession>
<reference evidence="1" key="1">
    <citation type="journal article" date="2021" name="Proc. Natl. Acad. Sci. U.S.A.">
        <title>A Catalog of Tens of Thousands of Viruses from Human Metagenomes Reveals Hidden Associations with Chronic Diseases.</title>
        <authorList>
            <person name="Tisza M.J."/>
            <person name="Buck C.B."/>
        </authorList>
    </citation>
    <scope>NUCLEOTIDE SEQUENCE</scope>
    <source>
        <strain evidence="1">CtTnV63</strain>
    </source>
</reference>
<organism evidence="1">
    <name type="scientific">Siphoviridae sp. ctTnV63</name>
    <dbReference type="NCBI Taxonomy" id="2825523"/>
    <lineage>
        <taxon>Viruses</taxon>
        <taxon>Duplodnaviria</taxon>
        <taxon>Heunggongvirae</taxon>
        <taxon>Uroviricota</taxon>
        <taxon>Caudoviricetes</taxon>
    </lineage>
</organism>
<proteinExistence type="predicted"/>